<protein>
    <recommendedName>
        <fullName evidence="2">SLH domain-containing protein</fullName>
    </recommendedName>
</protein>
<dbReference type="InterPro" id="IPR001119">
    <property type="entry name" value="SLH_dom"/>
</dbReference>
<dbReference type="PANTHER" id="PTHR43308">
    <property type="entry name" value="OUTER MEMBRANE PROTEIN ALPHA-RELATED"/>
    <property type="match status" value="1"/>
</dbReference>
<feature type="domain" description="SLH" evidence="2">
    <location>
        <begin position="297"/>
        <end position="353"/>
    </location>
</feature>
<dbReference type="Pfam" id="PF00395">
    <property type="entry name" value="SLH"/>
    <property type="match status" value="1"/>
</dbReference>
<gene>
    <name evidence="3" type="ORF">N782_10695</name>
</gene>
<evidence type="ECO:0000313" key="3">
    <source>
        <dbReference type="EMBL" id="KGP72749.1"/>
    </source>
</evidence>
<feature type="domain" description="SLH" evidence="2">
    <location>
        <begin position="354"/>
        <end position="414"/>
    </location>
</feature>
<dbReference type="EMBL" id="AVBF01000024">
    <property type="protein sequence ID" value="KGP72749.1"/>
    <property type="molecule type" value="Genomic_DNA"/>
</dbReference>
<dbReference type="PROSITE" id="PS51272">
    <property type="entry name" value="SLH"/>
    <property type="match status" value="2"/>
</dbReference>
<keyword evidence="1" id="KW-0732">Signal</keyword>
<sequence>MKRFQTLFFCGLVLLCYLVLSMYHHIQAEEEKSAGYLVLGDDWARGLLGNGGMGEGYVGLISQAFEREGYHIYVDHPYPKPYLTSSELLTQLEGKAVQQGISLSDFITISIGLSDIQKLLTVEEDASVGVRENVLTKSLQKVEFNVNESIDIIQKIQPQAEVYVFGYATPDVPSFMKDITKDLILQLNKTLEKSTDGKNNVSYVKAPTYIPMEKSSVTLLPNEKIYNRMAKAFLQTYSERHGLSFQSTDSEWKWGDEESYEKVMKYAKSMHSLKAITREEAIYFFKYLAPHVEKPQFTYEWKDIQVSHELYPLLVSMTDMQIIRKSDFFNPKQPITRAEMVAILARALDVPPTISPLFTDIPSNHWANHYITGLAEIGILNGYPDGSFRPDQEVSGTELYRIWERIVREINFSK</sequence>
<dbReference type="OrthoDB" id="1815486at2"/>
<dbReference type="RefSeq" id="WP_036819192.1">
    <property type="nucleotide sequence ID" value="NZ_AVBF01000024.1"/>
</dbReference>
<proteinExistence type="predicted"/>
<organism evidence="3 4">
    <name type="scientific">Pontibacillus yanchengensis Y32</name>
    <dbReference type="NCBI Taxonomy" id="1385514"/>
    <lineage>
        <taxon>Bacteria</taxon>
        <taxon>Bacillati</taxon>
        <taxon>Bacillota</taxon>
        <taxon>Bacilli</taxon>
        <taxon>Bacillales</taxon>
        <taxon>Bacillaceae</taxon>
        <taxon>Pontibacillus</taxon>
    </lineage>
</organism>
<evidence type="ECO:0000313" key="4">
    <source>
        <dbReference type="Proteomes" id="UP000030147"/>
    </source>
</evidence>
<dbReference type="Gene3D" id="3.40.50.1110">
    <property type="entry name" value="SGNH hydrolase"/>
    <property type="match status" value="1"/>
</dbReference>
<dbReference type="InterPro" id="IPR051465">
    <property type="entry name" value="Cell_Envelope_Struct_Comp"/>
</dbReference>
<dbReference type="SUPFAM" id="SSF52266">
    <property type="entry name" value="SGNH hydrolase"/>
    <property type="match status" value="1"/>
</dbReference>
<dbReference type="PANTHER" id="PTHR43308:SF5">
    <property type="entry name" value="S-LAYER PROTEIN _ PEPTIDOGLYCAN ENDO-BETA-N-ACETYLGLUCOSAMINIDASE"/>
    <property type="match status" value="1"/>
</dbReference>
<dbReference type="eggNOG" id="COG2755">
    <property type="taxonomic scope" value="Bacteria"/>
</dbReference>
<accession>A0A0A2TB34</accession>
<dbReference type="InterPro" id="IPR036514">
    <property type="entry name" value="SGNH_hydro_sf"/>
</dbReference>
<dbReference type="STRING" id="1385514.N782_10695"/>
<evidence type="ECO:0000256" key="1">
    <source>
        <dbReference type="ARBA" id="ARBA00022729"/>
    </source>
</evidence>
<keyword evidence="4" id="KW-1185">Reference proteome</keyword>
<reference evidence="3 4" key="1">
    <citation type="journal article" date="2015" name="Stand. Genomic Sci.">
        <title>High quality draft genome sequence of the moderately halophilic bacterium Pontibacillus yanchengensis Y32(T) and comparison among Pontibacillus genomes.</title>
        <authorList>
            <person name="Huang J."/>
            <person name="Qiao Z.X."/>
            <person name="Tang J.W."/>
            <person name="Wang G."/>
        </authorList>
    </citation>
    <scope>NUCLEOTIDE SEQUENCE [LARGE SCALE GENOMIC DNA]</scope>
    <source>
        <strain evidence="3 4">Y32</strain>
    </source>
</reference>
<name>A0A0A2TB34_9BACI</name>
<comment type="caution">
    <text evidence="3">The sequence shown here is derived from an EMBL/GenBank/DDBJ whole genome shotgun (WGS) entry which is preliminary data.</text>
</comment>
<dbReference type="Proteomes" id="UP000030147">
    <property type="component" value="Unassembled WGS sequence"/>
</dbReference>
<evidence type="ECO:0000259" key="2">
    <source>
        <dbReference type="PROSITE" id="PS51272"/>
    </source>
</evidence>
<dbReference type="AlphaFoldDB" id="A0A0A2TB34"/>